<keyword evidence="1" id="KW-0472">Membrane</keyword>
<evidence type="ECO:0000313" key="3">
    <source>
        <dbReference type="EMBL" id="PJE67050.1"/>
    </source>
</evidence>
<dbReference type="NCBIfam" id="NF037970">
    <property type="entry name" value="vanZ_1"/>
    <property type="match status" value="1"/>
</dbReference>
<reference evidence="4" key="1">
    <citation type="submission" date="2017-09" db="EMBL/GenBank/DDBJ databases">
        <title>Depth-based differentiation of microbial function through sediment-hosted aquifers and enrichment of novel symbionts in the deep terrestrial subsurface.</title>
        <authorList>
            <person name="Probst A.J."/>
            <person name="Ladd B."/>
            <person name="Jarett J.K."/>
            <person name="Geller-Mcgrath D.E."/>
            <person name="Sieber C.M.K."/>
            <person name="Emerson J.B."/>
            <person name="Anantharaman K."/>
            <person name="Thomas B.C."/>
            <person name="Malmstrom R."/>
            <person name="Stieglmeier M."/>
            <person name="Klingl A."/>
            <person name="Woyke T."/>
            <person name="Ryan C.M."/>
            <person name="Banfield J.F."/>
        </authorList>
    </citation>
    <scope>NUCLEOTIDE SEQUENCE [LARGE SCALE GENOMIC DNA]</scope>
</reference>
<evidence type="ECO:0000259" key="2">
    <source>
        <dbReference type="Pfam" id="PF04892"/>
    </source>
</evidence>
<feature type="transmembrane region" description="Helical" evidence="1">
    <location>
        <begin position="20"/>
        <end position="37"/>
    </location>
</feature>
<evidence type="ECO:0000256" key="1">
    <source>
        <dbReference type="SAM" id="Phobius"/>
    </source>
</evidence>
<keyword evidence="1" id="KW-0812">Transmembrane</keyword>
<feature type="transmembrane region" description="Helical" evidence="1">
    <location>
        <begin position="49"/>
        <end position="71"/>
    </location>
</feature>
<comment type="caution">
    <text evidence="3">The sequence shown here is derived from an EMBL/GenBank/DDBJ whole genome shotgun (WGS) entry which is preliminary data.</text>
</comment>
<feature type="domain" description="VanZ-like" evidence="2">
    <location>
        <begin position="43"/>
        <end position="123"/>
    </location>
</feature>
<feature type="transmembrane region" description="Helical" evidence="1">
    <location>
        <begin position="108"/>
        <end position="125"/>
    </location>
</feature>
<name>A0A2M8L2A4_9BACT</name>
<dbReference type="EMBL" id="PFEI01000054">
    <property type="protein sequence ID" value="PJE67050.1"/>
    <property type="molecule type" value="Genomic_DNA"/>
</dbReference>
<dbReference type="Pfam" id="PF04892">
    <property type="entry name" value="VanZ"/>
    <property type="match status" value="1"/>
</dbReference>
<dbReference type="InterPro" id="IPR006976">
    <property type="entry name" value="VanZ-like"/>
</dbReference>
<protein>
    <recommendedName>
        <fullName evidence="2">VanZ-like domain-containing protein</fullName>
    </recommendedName>
</protein>
<keyword evidence="1" id="KW-1133">Transmembrane helix</keyword>
<proteinExistence type="predicted"/>
<dbReference type="Proteomes" id="UP000229766">
    <property type="component" value="Unassembled WGS sequence"/>
</dbReference>
<dbReference type="AlphaFoldDB" id="A0A2M8L2A4"/>
<feature type="transmembrane region" description="Helical" evidence="1">
    <location>
        <begin position="78"/>
        <end position="96"/>
    </location>
</feature>
<accession>A0A2M8L2A4</accession>
<sequence length="131" mass="15025">ANTTSGEGQILRYTQYMKKYLLWLLTLSWAFLIWHLTITPQIVVTEDFWLQEVLMMGAHFIFFGVQAMFLFLALRTNISALILSSAYGLIIELAQRTIPGRSADPLDWLLDTLGAITFLVIISKLKTKHYL</sequence>
<evidence type="ECO:0000313" key="4">
    <source>
        <dbReference type="Proteomes" id="UP000229766"/>
    </source>
</evidence>
<gene>
    <name evidence="3" type="ORF">COU93_00890</name>
</gene>
<organism evidence="3 4">
    <name type="scientific">Candidatus Shapirobacteria bacterium CG10_big_fil_rev_8_21_14_0_10_36_6</name>
    <dbReference type="NCBI Taxonomy" id="1974886"/>
    <lineage>
        <taxon>Bacteria</taxon>
        <taxon>Candidatus Shapironibacteriota</taxon>
    </lineage>
</organism>
<feature type="non-terminal residue" evidence="3">
    <location>
        <position position="1"/>
    </location>
</feature>